<dbReference type="EMBL" id="RKHQ01000001">
    <property type="protein sequence ID" value="ROR97626.1"/>
    <property type="molecule type" value="Genomic_DNA"/>
</dbReference>
<dbReference type="AlphaFoldDB" id="A0A3N2DCV9"/>
<feature type="transmembrane region" description="Helical" evidence="7">
    <location>
        <begin position="167"/>
        <end position="190"/>
    </location>
</feature>
<accession>A0A3N2DCV9</accession>
<feature type="transmembrane region" description="Helical" evidence="7">
    <location>
        <begin position="246"/>
        <end position="267"/>
    </location>
</feature>
<keyword evidence="11" id="KW-1185">Reference proteome</keyword>
<organism evidence="10 11">
    <name type="scientific">Salana multivorans</name>
    <dbReference type="NCBI Taxonomy" id="120377"/>
    <lineage>
        <taxon>Bacteria</taxon>
        <taxon>Bacillati</taxon>
        <taxon>Actinomycetota</taxon>
        <taxon>Actinomycetes</taxon>
        <taxon>Micrococcales</taxon>
        <taxon>Beutenbergiaceae</taxon>
        <taxon>Salana</taxon>
    </lineage>
</organism>
<name>A0A3N2DCV9_9MICO</name>
<reference evidence="10 11" key="1">
    <citation type="submission" date="2018-11" db="EMBL/GenBank/DDBJ databases">
        <title>Sequencing the genomes of 1000 actinobacteria strains.</title>
        <authorList>
            <person name="Klenk H.-P."/>
        </authorList>
    </citation>
    <scope>NUCLEOTIDE SEQUENCE [LARGE SCALE GENOMIC DNA]</scope>
    <source>
        <strain evidence="10 11">DSM 13521</strain>
    </source>
</reference>
<dbReference type="GO" id="GO:0005886">
    <property type="term" value="C:plasma membrane"/>
    <property type="evidence" value="ECO:0007669"/>
    <property type="project" value="UniProtKB-SubCell"/>
</dbReference>
<dbReference type="CDD" id="cd06261">
    <property type="entry name" value="TM_PBP2"/>
    <property type="match status" value="1"/>
</dbReference>
<feature type="transmembrane region" description="Helical" evidence="7">
    <location>
        <begin position="303"/>
        <end position="327"/>
    </location>
</feature>
<comment type="subcellular location">
    <subcellularLocation>
        <location evidence="1 7">Cell membrane</location>
        <topology evidence="1 7">Multi-pass membrane protein</topology>
    </subcellularLocation>
</comment>
<evidence type="ECO:0000256" key="2">
    <source>
        <dbReference type="ARBA" id="ARBA00022448"/>
    </source>
</evidence>
<evidence type="ECO:0000256" key="6">
    <source>
        <dbReference type="ARBA" id="ARBA00023136"/>
    </source>
</evidence>
<dbReference type="Pfam" id="PF00528">
    <property type="entry name" value="BPD_transp_1"/>
    <property type="match status" value="1"/>
</dbReference>
<dbReference type="PANTHER" id="PTHR43386:SF1">
    <property type="entry name" value="D,D-DIPEPTIDE TRANSPORT SYSTEM PERMEASE PROTEIN DDPC-RELATED"/>
    <property type="match status" value="1"/>
</dbReference>
<dbReference type="RefSeq" id="WP_342769941.1">
    <property type="nucleotide sequence ID" value="NZ_RKHQ01000001.1"/>
</dbReference>
<evidence type="ECO:0000256" key="1">
    <source>
        <dbReference type="ARBA" id="ARBA00004651"/>
    </source>
</evidence>
<feature type="compositionally biased region" description="Low complexity" evidence="8">
    <location>
        <begin position="353"/>
        <end position="371"/>
    </location>
</feature>
<dbReference type="InterPro" id="IPR000515">
    <property type="entry name" value="MetI-like"/>
</dbReference>
<feature type="region of interest" description="Disordered" evidence="8">
    <location>
        <begin position="346"/>
        <end position="371"/>
    </location>
</feature>
<keyword evidence="6 7" id="KW-0472">Membrane</keyword>
<evidence type="ECO:0000259" key="9">
    <source>
        <dbReference type="PROSITE" id="PS50928"/>
    </source>
</evidence>
<evidence type="ECO:0000256" key="4">
    <source>
        <dbReference type="ARBA" id="ARBA00022692"/>
    </source>
</evidence>
<dbReference type="PANTHER" id="PTHR43386">
    <property type="entry name" value="OLIGOPEPTIDE TRANSPORT SYSTEM PERMEASE PROTEIN APPC"/>
    <property type="match status" value="1"/>
</dbReference>
<gene>
    <name evidence="10" type="ORF">EDD28_2227</name>
</gene>
<comment type="caution">
    <text evidence="10">The sequence shown here is derived from an EMBL/GenBank/DDBJ whole genome shotgun (WGS) entry which is preliminary data.</text>
</comment>
<feature type="transmembrane region" description="Helical" evidence="7">
    <location>
        <begin position="138"/>
        <end position="160"/>
    </location>
</feature>
<evidence type="ECO:0000256" key="5">
    <source>
        <dbReference type="ARBA" id="ARBA00022989"/>
    </source>
</evidence>
<dbReference type="PROSITE" id="PS50928">
    <property type="entry name" value="ABC_TM1"/>
    <property type="match status" value="1"/>
</dbReference>
<proteinExistence type="inferred from homology"/>
<keyword evidence="4 7" id="KW-0812">Transmembrane</keyword>
<dbReference type="InterPro" id="IPR035906">
    <property type="entry name" value="MetI-like_sf"/>
</dbReference>
<feature type="transmembrane region" description="Helical" evidence="7">
    <location>
        <begin position="196"/>
        <end position="215"/>
    </location>
</feature>
<evidence type="ECO:0000313" key="10">
    <source>
        <dbReference type="EMBL" id="ROR97626.1"/>
    </source>
</evidence>
<dbReference type="Gene3D" id="1.10.3720.10">
    <property type="entry name" value="MetI-like"/>
    <property type="match status" value="1"/>
</dbReference>
<protein>
    <submittedName>
        <fullName evidence="10">Peptide/nickel transport system permease protein</fullName>
    </submittedName>
</protein>
<sequence length="371" mass="38308">MDDIQPSPTAEHEADLAPAADLGTMGTQLVDKESLAAREAINPAVAAGGAAAPGAPSRKGWRGAQLMPRITPKLIVGLVLVVGIVAFALIAPLFTQDPKFSGNPAFEPPNGDHILGTTKLGYDVFAQLAYGAKGSLQVGLIAGLIALSLSIVFGIVAGYVGGFTDEALSLVTNVMLVIPGLPLMIVIASYAQQRSMLLVALILGVTGWAGAAVVLRSQARSLRSRDYVAASKVAGEKSFRIIAVEILPNLLPLLAAQFIAAVVLAILGEAGLSYLGLGPNGVITWGTMLNEAQTGNALSAGAWWWFIPPGLMISAFGCGLSLINFSIDEIINPKLRSVPAAARSVRKAKKNKSLPTASSSRTAAAPTGTAR</sequence>
<evidence type="ECO:0000313" key="11">
    <source>
        <dbReference type="Proteomes" id="UP000275356"/>
    </source>
</evidence>
<keyword evidence="5 7" id="KW-1133">Transmembrane helix</keyword>
<dbReference type="Proteomes" id="UP000275356">
    <property type="component" value="Unassembled WGS sequence"/>
</dbReference>
<feature type="domain" description="ABC transmembrane type-1" evidence="9">
    <location>
        <begin position="136"/>
        <end position="324"/>
    </location>
</feature>
<dbReference type="SUPFAM" id="SSF161098">
    <property type="entry name" value="MetI-like"/>
    <property type="match status" value="1"/>
</dbReference>
<evidence type="ECO:0000256" key="7">
    <source>
        <dbReference type="RuleBase" id="RU363032"/>
    </source>
</evidence>
<evidence type="ECO:0000256" key="8">
    <source>
        <dbReference type="SAM" id="MobiDB-lite"/>
    </source>
</evidence>
<evidence type="ECO:0000256" key="3">
    <source>
        <dbReference type="ARBA" id="ARBA00022475"/>
    </source>
</evidence>
<dbReference type="InterPro" id="IPR050366">
    <property type="entry name" value="BP-dependent_transpt_permease"/>
</dbReference>
<keyword evidence="2 7" id="KW-0813">Transport</keyword>
<dbReference type="GO" id="GO:0071916">
    <property type="term" value="F:dipeptide transmembrane transporter activity"/>
    <property type="evidence" value="ECO:0007669"/>
    <property type="project" value="TreeGrafter"/>
</dbReference>
<feature type="transmembrane region" description="Helical" evidence="7">
    <location>
        <begin position="74"/>
        <end position="94"/>
    </location>
</feature>
<keyword evidence="3" id="KW-1003">Cell membrane</keyword>
<comment type="similarity">
    <text evidence="7">Belongs to the binding-protein-dependent transport system permease family.</text>
</comment>